<dbReference type="AlphaFoldDB" id="B4CWD0"/>
<dbReference type="InParanoid" id="B4CWD0"/>
<keyword evidence="8" id="KW-1185">Reference proteome</keyword>
<dbReference type="PROSITE" id="PS51007">
    <property type="entry name" value="CYTC"/>
    <property type="match status" value="1"/>
</dbReference>
<proteinExistence type="predicted"/>
<keyword evidence="2 4" id="KW-0479">Metal-binding</keyword>
<dbReference type="GO" id="GO:0009055">
    <property type="term" value="F:electron transfer activity"/>
    <property type="evidence" value="ECO:0007669"/>
    <property type="project" value="InterPro"/>
</dbReference>
<dbReference type="Gene3D" id="1.10.760.10">
    <property type="entry name" value="Cytochrome c-like domain"/>
    <property type="match status" value="1"/>
</dbReference>
<dbReference type="SUPFAM" id="SSF46626">
    <property type="entry name" value="Cytochrome c"/>
    <property type="match status" value="1"/>
</dbReference>
<dbReference type="Gene3D" id="2.120.10.30">
    <property type="entry name" value="TolB, C-terminal domain"/>
    <property type="match status" value="1"/>
</dbReference>
<evidence type="ECO:0000256" key="4">
    <source>
        <dbReference type="PROSITE-ProRule" id="PRU00433"/>
    </source>
</evidence>
<evidence type="ECO:0000256" key="1">
    <source>
        <dbReference type="ARBA" id="ARBA00022617"/>
    </source>
</evidence>
<dbReference type="PANTHER" id="PTHR33546">
    <property type="entry name" value="LARGE, MULTIFUNCTIONAL SECRETED PROTEIN-RELATED"/>
    <property type="match status" value="1"/>
</dbReference>
<keyword evidence="3 4" id="KW-0408">Iron</keyword>
<keyword evidence="1 4" id="KW-0349">Heme</keyword>
<comment type="caution">
    <text evidence="7">The sequence shown here is derived from an EMBL/GenBank/DDBJ whole genome shotgun (WGS) entry which is preliminary data.</text>
</comment>
<feature type="chain" id="PRO_5002802397" evidence="5">
    <location>
        <begin position="19"/>
        <end position="861"/>
    </location>
</feature>
<accession>B4CWD0</accession>
<dbReference type="InterPro" id="IPR036909">
    <property type="entry name" value="Cyt_c-like_dom_sf"/>
</dbReference>
<dbReference type="EMBL" id="ABVL01000002">
    <property type="protein sequence ID" value="EDY21722.1"/>
    <property type="molecule type" value="Genomic_DNA"/>
</dbReference>
<keyword evidence="5" id="KW-0732">Signal</keyword>
<evidence type="ECO:0000259" key="6">
    <source>
        <dbReference type="PROSITE" id="PS51007"/>
    </source>
</evidence>
<dbReference type="eggNOG" id="COG2133">
    <property type="taxonomic scope" value="Bacteria"/>
</dbReference>
<protein>
    <submittedName>
        <fullName evidence="7">Heme-binding protein</fullName>
    </submittedName>
</protein>
<gene>
    <name evidence="7" type="ORF">CfE428DRAFT_0967</name>
</gene>
<feature type="signal peptide" evidence="5">
    <location>
        <begin position="1"/>
        <end position="18"/>
    </location>
</feature>
<dbReference type="Proteomes" id="UP000005824">
    <property type="component" value="Unassembled WGS sequence"/>
</dbReference>
<reference evidence="7 8" key="1">
    <citation type="journal article" date="2011" name="J. Bacteriol.">
        <title>Genome sequence of Chthoniobacter flavus Ellin428, an aerobic heterotrophic soil bacterium.</title>
        <authorList>
            <person name="Kant R."/>
            <person name="van Passel M.W."/>
            <person name="Palva A."/>
            <person name="Lucas S."/>
            <person name="Lapidus A."/>
            <person name="Glavina Del Rio T."/>
            <person name="Dalin E."/>
            <person name="Tice H."/>
            <person name="Bruce D."/>
            <person name="Goodwin L."/>
            <person name="Pitluck S."/>
            <person name="Larimer F.W."/>
            <person name="Land M.L."/>
            <person name="Hauser L."/>
            <person name="Sangwan P."/>
            <person name="de Vos W.M."/>
            <person name="Janssen P.H."/>
            <person name="Smidt H."/>
        </authorList>
    </citation>
    <scope>NUCLEOTIDE SEQUENCE [LARGE SCALE GENOMIC DNA]</scope>
    <source>
        <strain evidence="7 8">Ellin428</strain>
    </source>
</reference>
<evidence type="ECO:0000256" key="5">
    <source>
        <dbReference type="SAM" id="SignalP"/>
    </source>
</evidence>
<evidence type="ECO:0000256" key="2">
    <source>
        <dbReference type="ARBA" id="ARBA00022723"/>
    </source>
</evidence>
<dbReference type="InterPro" id="IPR013427">
    <property type="entry name" value="Haem-bd_dom_put"/>
</dbReference>
<sequence precursor="true">MRLPILSALLLCPILALAETPPASTPGEELTVPPGFKAELLKSASKDEGSWICMAIDSKGRLYISPQGKPPGAGLKKEDTWGGLWRATLDAQGHIAQWDKVPVPVGDGMGMLWAFDSLYVSGDGPEGRGIYRLKDSKGADTLDSWTLFKKVPGGAGEHGAHALVLGPDGKSIYIVHGNATPLIEGTAPDSPFKHYAEDDLLPKVKDPVATFFDKVHSPYGYILKTDENGTKWHLIAGGLRNPYCIAFNADGELFTYDADMEWDVGLPWYRPTRILHIIPGGEYGFREGSAKWPEYYPDSMPAAVNIGLGCPTGVMFGTQSNFPLKYQNAFFVLDWTFGRILAVHFSKDWEYGATNTLPSPYHLTGPARSEDVEEFLKGKAMPVTALEFGKDGAMYFTTGGRNTQAGLYRVSYVGSREGDHASMPSIVREANAVRRKIEAFQTKVDPAIWNPKEFDGQSIWNCMDKRSVAVRTAARVAVENQPVDQWRRQALEQKDPQISLTALLALARVGNKDDQEAVLKALAKMPLDSLSDDLKLQKLRVVEVALARQGRPNSDLVQAEVAEFDKQYPAPSFAENHELCELLVYLGAPDVVGKSLALMDKTKEPAEQIWYALCLREATNWTPAQREHYFAWYSKMQDYPGGNSAKKFLLRIRDLALEKVPEAERPALLALAEKPSDKPKPAFVMPARPFVKNWTFADLEPLLGKVNKGRDFAHGKKVFNEMLCAQCHLFAGGGGLAKGGAVGPDLTAVGSRYSARDIVNKILDPSKSISDQYASFIFTMKDGSIHSGQVADENHYLITLVIDPFNGTKENIPKGNVVSREKSPVSLMPPGMLATLNETEILDLIAYLQSGGNENSPAFSK</sequence>
<name>B4CWD0_9BACT</name>
<evidence type="ECO:0000256" key="3">
    <source>
        <dbReference type="ARBA" id="ARBA00023004"/>
    </source>
</evidence>
<evidence type="ECO:0000313" key="8">
    <source>
        <dbReference type="Proteomes" id="UP000005824"/>
    </source>
</evidence>
<dbReference type="STRING" id="497964.CfE428DRAFT_0967"/>
<dbReference type="InterPro" id="IPR011042">
    <property type="entry name" value="6-blade_b-propeller_TolB-like"/>
</dbReference>
<dbReference type="InterPro" id="IPR011041">
    <property type="entry name" value="Quinoprot_gluc/sorb_DH_b-prop"/>
</dbReference>
<organism evidence="7 8">
    <name type="scientific">Chthoniobacter flavus Ellin428</name>
    <dbReference type="NCBI Taxonomy" id="497964"/>
    <lineage>
        <taxon>Bacteria</taxon>
        <taxon>Pseudomonadati</taxon>
        <taxon>Verrucomicrobiota</taxon>
        <taxon>Spartobacteria</taxon>
        <taxon>Chthoniobacterales</taxon>
        <taxon>Chthoniobacteraceae</taxon>
        <taxon>Chthoniobacter</taxon>
    </lineage>
</organism>
<dbReference type="GO" id="GO:0046872">
    <property type="term" value="F:metal ion binding"/>
    <property type="evidence" value="ECO:0007669"/>
    <property type="project" value="UniProtKB-KW"/>
</dbReference>
<dbReference type="InterPro" id="IPR009056">
    <property type="entry name" value="Cyt_c-like_dom"/>
</dbReference>
<dbReference type="GO" id="GO:0020037">
    <property type="term" value="F:heme binding"/>
    <property type="evidence" value="ECO:0007669"/>
    <property type="project" value="InterPro"/>
</dbReference>
<dbReference type="RefSeq" id="WP_006978294.1">
    <property type="nucleotide sequence ID" value="NZ_ABVL01000002.1"/>
</dbReference>
<dbReference type="SUPFAM" id="SSF50952">
    <property type="entry name" value="Soluble quinoprotein glucose dehydrogenase"/>
    <property type="match status" value="1"/>
</dbReference>
<evidence type="ECO:0000313" key="7">
    <source>
        <dbReference type="EMBL" id="EDY21722.1"/>
    </source>
</evidence>
<dbReference type="PANTHER" id="PTHR33546:SF1">
    <property type="entry name" value="LARGE, MULTIFUNCTIONAL SECRETED PROTEIN"/>
    <property type="match status" value="1"/>
</dbReference>
<feature type="domain" description="Cytochrome c" evidence="6">
    <location>
        <begin position="710"/>
        <end position="852"/>
    </location>
</feature>
<dbReference type="NCBIfam" id="TIGR02603">
    <property type="entry name" value="CxxCH_TIGR02603"/>
    <property type="match status" value="1"/>
</dbReference>